<dbReference type="PANTHER" id="PTHR35537:SF1">
    <property type="entry name" value="DNA DAMAGE-INDUCED APOPTOSIS SUPPRESSOR PROTEIN"/>
    <property type="match status" value="1"/>
</dbReference>
<dbReference type="InParanoid" id="F6WV89"/>
<dbReference type="InterPro" id="IPR043522">
    <property type="entry name" value="DDIAS"/>
</dbReference>
<protein>
    <recommendedName>
        <fullName evidence="1">Replication factor A C-terminal domain-containing protein</fullName>
    </recommendedName>
</protein>
<organism evidence="2 3">
    <name type="scientific">Ciona intestinalis</name>
    <name type="common">Transparent sea squirt</name>
    <name type="synonym">Ascidia intestinalis</name>
    <dbReference type="NCBI Taxonomy" id="7719"/>
    <lineage>
        <taxon>Eukaryota</taxon>
        <taxon>Metazoa</taxon>
        <taxon>Chordata</taxon>
        <taxon>Tunicata</taxon>
        <taxon>Ascidiacea</taxon>
        <taxon>Phlebobranchia</taxon>
        <taxon>Cionidae</taxon>
        <taxon>Ciona</taxon>
    </lineage>
</organism>
<dbReference type="Ensembl" id="ENSCINT00000022185.2">
    <property type="protein sequence ID" value="ENSCINP00000021939.2"/>
    <property type="gene ID" value="ENSCING00000011494.2"/>
</dbReference>
<dbReference type="GO" id="GO:1902230">
    <property type="term" value="P:negative regulation of intrinsic apoptotic signaling pathway in response to DNA damage"/>
    <property type="evidence" value="ECO:0007669"/>
    <property type="project" value="InterPro"/>
</dbReference>
<name>F6WV89_CIOIN</name>
<dbReference type="OMA" id="FWYNACL"/>
<proteinExistence type="predicted"/>
<dbReference type="InterPro" id="IPR012340">
    <property type="entry name" value="NA-bd_OB-fold"/>
</dbReference>
<dbReference type="SUPFAM" id="SSF50249">
    <property type="entry name" value="Nucleic acid-binding proteins"/>
    <property type="match status" value="1"/>
</dbReference>
<dbReference type="InterPro" id="IPR013955">
    <property type="entry name" value="Rep_factor-A_C"/>
</dbReference>
<evidence type="ECO:0000259" key="1">
    <source>
        <dbReference type="Pfam" id="PF08646"/>
    </source>
</evidence>
<reference evidence="2" key="4">
    <citation type="submission" date="2025-09" db="UniProtKB">
        <authorList>
            <consortium name="Ensembl"/>
        </authorList>
    </citation>
    <scope>IDENTIFICATION</scope>
</reference>
<dbReference type="Gene3D" id="2.40.50.140">
    <property type="entry name" value="Nucleic acid-binding proteins"/>
    <property type="match status" value="1"/>
</dbReference>
<dbReference type="GeneTree" id="ENSGT00810000126843"/>
<dbReference type="Pfam" id="PF08646">
    <property type="entry name" value="Rep_fac-A_C"/>
    <property type="match status" value="1"/>
</dbReference>
<keyword evidence="3" id="KW-1185">Reference proteome</keyword>
<dbReference type="EMBL" id="EAAA01001445">
    <property type="status" value="NOT_ANNOTATED_CDS"/>
    <property type="molecule type" value="Genomic_DNA"/>
</dbReference>
<reference evidence="3" key="1">
    <citation type="journal article" date="2002" name="Science">
        <title>The draft genome of Ciona intestinalis: insights into chordate and vertebrate origins.</title>
        <authorList>
            <person name="Dehal P."/>
            <person name="Satou Y."/>
            <person name="Campbell R.K."/>
            <person name="Chapman J."/>
            <person name="Degnan B."/>
            <person name="De Tomaso A."/>
            <person name="Davidson B."/>
            <person name="Di Gregorio A."/>
            <person name="Gelpke M."/>
            <person name="Goodstein D.M."/>
            <person name="Harafuji N."/>
            <person name="Hastings K.E."/>
            <person name="Ho I."/>
            <person name="Hotta K."/>
            <person name="Huang W."/>
            <person name="Kawashima T."/>
            <person name="Lemaire P."/>
            <person name="Martinez D."/>
            <person name="Meinertzhagen I.A."/>
            <person name="Necula S."/>
            <person name="Nonaka M."/>
            <person name="Putnam N."/>
            <person name="Rash S."/>
            <person name="Saiga H."/>
            <person name="Satake M."/>
            <person name="Terry A."/>
            <person name="Yamada L."/>
            <person name="Wang H.G."/>
            <person name="Awazu S."/>
            <person name="Azumi K."/>
            <person name="Boore J."/>
            <person name="Branno M."/>
            <person name="Chin-Bow S."/>
            <person name="DeSantis R."/>
            <person name="Doyle S."/>
            <person name="Francino P."/>
            <person name="Keys D.N."/>
            <person name="Haga S."/>
            <person name="Hayashi H."/>
            <person name="Hino K."/>
            <person name="Imai K.S."/>
            <person name="Inaba K."/>
            <person name="Kano S."/>
            <person name="Kobayashi K."/>
            <person name="Kobayashi M."/>
            <person name="Lee B.I."/>
            <person name="Makabe K.W."/>
            <person name="Manohar C."/>
            <person name="Matassi G."/>
            <person name="Medina M."/>
            <person name="Mochizuki Y."/>
            <person name="Mount S."/>
            <person name="Morishita T."/>
            <person name="Miura S."/>
            <person name="Nakayama A."/>
            <person name="Nishizaka S."/>
            <person name="Nomoto H."/>
            <person name="Ohta F."/>
            <person name="Oishi K."/>
            <person name="Rigoutsos I."/>
            <person name="Sano M."/>
            <person name="Sasaki A."/>
            <person name="Sasakura Y."/>
            <person name="Shoguchi E."/>
            <person name="Shin-i T."/>
            <person name="Spagnuolo A."/>
            <person name="Stainier D."/>
            <person name="Suzuki M.M."/>
            <person name="Tassy O."/>
            <person name="Takatori N."/>
            <person name="Tokuoka M."/>
            <person name="Yagi K."/>
            <person name="Yoshizaki F."/>
            <person name="Wada S."/>
            <person name="Zhang C."/>
            <person name="Hyatt P.D."/>
            <person name="Larimer F."/>
            <person name="Detter C."/>
            <person name="Doggett N."/>
            <person name="Glavina T."/>
            <person name="Hawkins T."/>
            <person name="Richardson P."/>
            <person name="Lucas S."/>
            <person name="Kohara Y."/>
            <person name="Levine M."/>
            <person name="Satoh N."/>
            <person name="Rokhsar D.S."/>
        </authorList>
    </citation>
    <scope>NUCLEOTIDE SEQUENCE [LARGE SCALE GENOMIC DNA]</scope>
</reference>
<evidence type="ECO:0000313" key="2">
    <source>
        <dbReference type="Ensembl" id="ENSCINP00000021939.2"/>
    </source>
</evidence>
<dbReference type="PANTHER" id="PTHR35537">
    <property type="entry name" value="DNA DAMAGE-INDUCIBLE APOPTOSIS SUPPRESSOR PROTEIN DDIAS"/>
    <property type="match status" value="1"/>
</dbReference>
<dbReference type="AlphaFoldDB" id="F6WV89"/>
<accession>F6WV89</accession>
<reference evidence="2" key="3">
    <citation type="submission" date="2025-08" db="UniProtKB">
        <authorList>
            <consortium name="Ensembl"/>
        </authorList>
    </citation>
    <scope>IDENTIFICATION</scope>
</reference>
<dbReference type="STRING" id="7719.ENSCINP00000021939"/>
<dbReference type="Proteomes" id="UP000008144">
    <property type="component" value="Chromosome 2"/>
</dbReference>
<evidence type="ECO:0000313" key="3">
    <source>
        <dbReference type="Proteomes" id="UP000008144"/>
    </source>
</evidence>
<sequence length="257" mass="29144">MPLKSVYGTILSVLDNVFWYNACLKCNTKNVEGVRICQKCKYTGFYFRYRLMIEVDTKYGILPLSCFGNCLKILFGIDAAGFRRELSQIESTEEMLQKFHNCVASCFVGYSFIFQIKNWSNTRHSSCTLVVEKLQHLVGSSELQTVYNKFKSLNTPHSAQNEESVIESMDAHSSLENLEVSSLSKSLSFNKPNTRQRSLSDSMAFLEDTIIRCLFNKSDSVFFERETKSLAPATSTQAVGNPTGSKQDSWFLLNNLT</sequence>
<feature type="domain" description="Replication factor A C-terminal" evidence="1">
    <location>
        <begin position="5"/>
        <end position="118"/>
    </location>
</feature>
<reference evidence="2" key="2">
    <citation type="journal article" date="2008" name="Genome Biol.">
        <title>Improved genome assembly and evidence-based global gene model set for the chordate Ciona intestinalis: new insight into intron and operon populations.</title>
        <authorList>
            <person name="Satou Y."/>
            <person name="Mineta K."/>
            <person name="Ogasawara M."/>
            <person name="Sasakura Y."/>
            <person name="Shoguchi E."/>
            <person name="Ueno K."/>
            <person name="Yamada L."/>
            <person name="Matsumoto J."/>
            <person name="Wasserscheid J."/>
            <person name="Dewar K."/>
            <person name="Wiley G.B."/>
            <person name="Macmil S.L."/>
            <person name="Roe B.A."/>
            <person name="Zeller R.W."/>
            <person name="Hastings K.E."/>
            <person name="Lemaire P."/>
            <person name="Lindquist E."/>
            <person name="Endo T."/>
            <person name="Hotta K."/>
            <person name="Inaba K."/>
        </authorList>
    </citation>
    <scope>NUCLEOTIDE SEQUENCE [LARGE SCALE GENOMIC DNA]</scope>
    <source>
        <strain evidence="2">wild type</strain>
    </source>
</reference>
<dbReference type="HOGENOM" id="CLU_1083862_0_0_1"/>